<comment type="cofactor">
    <cofactor evidence="10">
        <name>Mn(2+)</name>
        <dbReference type="ChEBI" id="CHEBI:29035"/>
    </cofactor>
    <text evidence="10">Binds 1 Mn(2+) ion per subunit.</text>
</comment>
<evidence type="ECO:0000256" key="3">
    <source>
        <dbReference type="ARBA" id="ARBA00012363"/>
    </source>
</evidence>
<reference evidence="11 12" key="1">
    <citation type="submission" date="2020-01" db="EMBL/GenBank/DDBJ databases">
        <title>Anaeroalcalibacter tamaniensis gen. nov., sp. nov., moderately halophilic strictly anaerobic fermenter bacterium from mud volcano of Taman peninsula.</title>
        <authorList>
            <person name="Frolova A."/>
            <person name="Merkel A.Y."/>
            <person name="Slobodkin A.I."/>
        </authorList>
    </citation>
    <scope>NUCLEOTIDE SEQUENCE [LARGE SCALE GENOMIC DNA]</scope>
    <source>
        <strain evidence="11 12">F-3ap</strain>
    </source>
</reference>
<comment type="catalytic activity">
    <reaction evidence="9 10">
        <text>oxaloacetate + ATP = phosphoenolpyruvate + ADP + CO2</text>
        <dbReference type="Rhea" id="RHEA:18617"/>
        <dbReference type="ChEBI" id="CHEBI:16452"/>
        <dbReference type="ChEBI" id="CHEBI:16526"/>
        <dbReference type="ChEBI" id="CHEBI:30616"/>
        <dbReference type="ChEBI" id="CHEBI:58702"/>
        <dbReference type="ChEBI" id="CHEBI:456216"/>
        <dbReference type="EC" id="4.1.1.49"/>
    </reaction>
</comment>
<evidence type="ECO:0000256" key="7">
    <source>
        <dbReference type="ARBA" id="ARBA00022840"/>
    </source>
</evidence>
<dbReference type="PANTHER" id="PTHR30031:SF0">
    <property type="entry name" value="PHOSPHOENOLPYRUVATE CARBOXYKINASE (ATP)"/>
    <property type="match status" value="1"/>
</dbReference>
<keyword evidence="6 10" id="KW-0210">Decarboxylase</keyword>
<dbReference type="GO" id="GO:0006094">
    <property type="term" value="P:gluconeogenesis"/>
    <property type="evidence" value="ECO:0007669"/>
    <property type="project" value="UniProtKB-UniRule"/>
</dbReference>
<evidence type="ECO:0000256" key="2">
    <source>
        <dbReference type="ARBA" id="ARBA00006052"/>
    </source>
</evidence>
<gene>
    <name evidence="10 11" type="primary">pckA</name>
    <name evidence="11" type="ORF">GXN74_03605</name>
</gene>
<evidence type="ECO:0000256" key="1">
    <source>
        <dbReference type="ARBA" id="ARBA00004742"/>
    </source>
</evidence>
<dbReference type="Pfam" id="PF01293">
    <property type="entry name" value="PEPCK_ATP"/>
    <property type="match status" value="1"/>
</dbReference>
<keyword evidence="8 10" id="KW-0456">Lyase</keyword>
<comment type="caution">
    <text evidence="10">Lacks conserved residue(s) required for the propagation of feature annotation.</text>
</comment>
<evidence type="ECO:0000313" key="12">
    <source>
        <dbReference type="Proteomes" id="UP000461585"/>
    </source>
</evidence>
<protein>
    <recommendedName>
        <fullName evidence="3 10">Phosphoenolpyruvate carboxykinase (ATP)</fullName>
        <shortName evidence="10">PCK</shortName>
        <shortName evidence="10">PEP carboxykinase</shortName>
        <shortName evidence="10">PEPCK</shortName>
        <ecNumber evidence="3 10">4.1.1.49</ecNumber>
    </recommendedName>
</protein>
<dbReference type="NCBIfam" id="TIGR00224">
    <property type="entry name" value="pckA"/>
    <property type="match status" value="1"/>
</dbReference>
<dbReference type="Proteomes" id="UP000461585">
    <property type="component" value="Unassembled WGS sequence"/>
</dbReference>
<dbReference type="NCBIfam" id="NF006820">
    <property type="entry name" value="PRK09344.1-2"/>
    <property type="match status" value="1"/>
</dbReference>
<dbReference type="GO" id="GO:0046872">
    <property type="term" value="F:metal ion binding"/>
    <property type="evidence" value="ECO:0007669"/>
    <property type="project" value="UniProtKB-KW"/>
</dbReference>
<evidence type="ECO:0000256" key="9">
    <source>
        <dbReference type="ARBA" id="ARBA00047371"/>
    </source>
</evidence>
<dbReference type="GO" id="GO:0005524">
    <property type="term" value="F:ATP binding"/>
    <property type="evidence" value="ECO:0007669"/>
    <property type="project" value="UniProtKB-UniRule"/>
</dbReference>
<dbReference type="GO" id="GO:0005829">
    <property type="term" value="C:cytosol"/>
    <property type="evidence" value="ECO:0007669"/>
    <property type="project" value="TreeGrafter"/>
</dbReference>
<feature type="binding site" evidence="10">
    <location>
        <position position="274"/>
    </location>
    <ligand>
        <name>ATP</name>
        <dbReference type="ChEBI" id="CHEBI:30616"/>
    </ligand>
</feature>
<feature type="binding site" evidence="10">
    <location>
        <position position="190"/>
    </location>
    <ligand>
        <name>substrate</name>
    </ligand>
</feature>
<dbReference type="InterPro" id="IPR001272">
    <property type="entry name" value="PEP_carboxykinase_ATP"/>
</dbReference>
<feature type="binding site" evidence="10">
    <location>
        <position position="436"/>
    </location>
    <ligand>
        <name>ATP</name>
        <dbReference type="ChEBI" id="CHEBI:30616"/>
    </ligand>
</feature>
<feature type="binding site" evidence="10">
    <location>
        <position position="311"/>
    </location>
    <ligand>
        <name>substrate</name>
    </ligand>
</feature>
<keyword evidence="10" id="KW-0963">Cytoplasm</keyword>
<feature type="binding site" evidence="10">
    <location>
        <position position="184"/>
    </location>
    <ligand>
        <name>substrate</name>
    </ligand>
</feature>
<keyword evidence="11" id="KW-0418">Kinase</keyword>
<dbReference type="HAMAP" id="MF_00453">
    <property type="entry name" value="PEPCK_ATP"/>
    <property type="match status" value="1"/>
</dbReference>
<feature type="binding site" evidence="10">
    <location>
        <position position="190"/>
    </location>
    <ligand>
        <name>Mn(2+)</name>
        <dbReference type="ChEBI" id="CHEBI:29035"/>
    </ligand>
</feature>
<dbReference type="Gene3D" id="3.90.228.20">
    <property type="match status" value="1"/>
</dbReference>
<feature type="binding site" evidence="10">
    <location>
        <position position="46"/>
    </location>
    <ligand>
        <name>substrate</name>
    </ligand>
</feature>
<dbReference type="GO" id="GO:0016301">
    <property type="term" value="F:kinase activity"/>
    <property type="evidence" value="ECO:0007669"/>
    <property type="project" value="UniProtKB-KW"/>
</dbReference>
<name>A0A7X5HUC3_9FIRM</name>
<evidence type="ECO:0000256" key="6">
    <source>
        <dbReference type="ARBA" id="ARBA00022793"/>
    </source>
</evidence>
<evidence type="ECO:0000256" key="5">
    <source>
        <dbReference type="ARBA" id="ARBA00022741"/>
    </source>
</evidence>
<keyword evidence="11" id="KW-0808">Transferase</keyword>
<dbReference type="RefSeq" id="WP_162369591.1">
    <property type="nucleotide sequence ID" value="NZ_JAAEEH010000006.1"/>
</dbReference>
<evidence type="ECO:0000256" key="8">
    <source>
        <dbReference type="ARBA" id="ARBA00023239"/>
    </source>
</evidence>
<feature type="binding site" evidence="10">
    <location>
        <begin position="225"/>
        <end position="233"/>
    </location>
    <ligand>
        <name>ATP</name>
        <dbReference type="ChEBI" id="CHEBI:30616"/>
    </ligand>
</feature>
<feature type="binding site" evidence="10">
    <location>
        <position position="209"/>
    </location>
    <ligand>
        <name>Mn(2+)</name>
        <dbReference type="ChEBI" id="CHEBI:29035"/>
    </ligand>
</feature>
<keyword evidence="12" id="KW-1185">Reference proteome</keyword>
<dbReference type="EMBL" id="JAAEEH010000006">
    <property type="protein sequence ID" value="NDL66831.1"/>
    <property type="molecule type" value="Genomic_DNA"/>
</dbReference>
<proteinExistence type="inferred from homology"/>
<accession>A0A7X5HUC3</accession>
<evidence type="ECO:0000256" key="4">
    <source>
        <dbReference type="ARBA" id="ARBA00022432"/>
    </source>
</evidence>
<keyword evidence="7 10" id="KW-0067">ATP-binding</keyword>
<keyword evidence="11" id="KW-0670">Pyruvate</keyword>
<feature type="binding site" evidence="10">
    <location>
        <position position="190"/>
    </location>
    <ligand>
        <name>ATP</name>
        <dbReference type="ChEBI" id="CHEBI:30616"/>
    </ligand>
</feature>
<keyword evidence="4 10" id="KW-0312">Gluconeogenesis</keyword>
<comment type="subcellular location">
    <subcellularLocation>
        <location evidence="10">Cytoplasm</location>
    </subcellularLocation>
</comment>
<dbReference type="AlphaFoldDB" id="A0A7X5HUC3"/>
<dbReference type="InterPro" id="IPR013035">
    <property type="entry name" value="PEP_carboxykinase_C"/>
</dbReference>
<dbReference type="NCBIfam" id="NF006821">
    <property type="entry name" value="PRK09344.1-3"/>
    <property type="match status" value="1"/>
</dbReference>
<feature type="binding site" evidence="10">
    <location>
        <position position="246"/>
    </location>
    <ligand>
        <name>Mn(2+)</name>
        <dbReference type="ChEBI" id="CHEBI:29035"/>
    </ligand>
</feature>
<sequence length="506" mass="56109">MVFLHADKVRWNPTVQELVETAVEREGCLVAENGALCVNTGAYTGRSPKDRFIVDEASVHDHIDWNSSNLPIRPEDFERLYEKAMAYMQDRELYVFDGYAGADGKYGMPLRVVNEHAFQNLFARQMFFKTSEGAAKAREPYKPGFTVVSLPGLKADPETDGTRSETFIAISFEKRMVLIGGTLYMGEIKKAVFTVMNYLLPFQGVLPMHCSANVGERGDVALFFGLSGTGKTTLSADGDRRLIGDDEHGWTGEGVFNFEQGCYAKCINLSEKGEPQVWKAIREGALLENVVVAPRTGQPDYRDNRHTENTRAAYPMENVAGAVPDGKGGVPETILFLTSDATGVLPPISKLTREQAVYHFLSGYTSKLAGTERGIVEPKATFSTCFGEPFMILKPQVYAELLGKRMEEHGVKAFLVNTGWTGGAYGTGTRMKLEHTRAMVRAAIGGDLDRADTFTHPVFGLRIPLECPGVPEAVLNPANTWESLSAYHRKAKELARRFEQNFRRFQ</sequence>
<dbReference type="EC" id="4.1.1.49" evidence="3 10"/>
<dbReference type="GO" id="GO:0004612">
    <property type="term" value="F:phosphoenolpyruvate carboxykinase (ATP) activity"/>
    <property type="evidence" value="ECO:0007669"/>
    <property type="project" value="UniProtKB-UniRule"/>
</dbReference>
<evidence type="ECO:0000313" key="11">
    <source>
        <dbReference type="EMBL" id="NDL66831.1"/>
    </source>
</evidence>
<dbReference type="PIRSF" id="PIRSF006294">
    <property type="entry name" value="PEP_crbxkin"/>
    <property type="match status" value="1"/>
</dbReference>
<comment type="similarity">
    <text evidence="2 10">Belongs to the phosphoenolpyruvate carboxykinase (ATP) family.</text>
</comment>
<comment type="caution">
    <text evidence="11">The sequence shown here is derived from an EMBL/GenBank/DDBJ whole genome shotgun (WGS) entry which is preliminary data.</text>
</comment>
<dbReference type="InterPro" id="IPR008210">
    <property type="entry name" value="PEP_carboxykinase_N"/>
</dbReference>
<dbReference type="Gene3D" id="3.40.449.10">
    <property type="entry name" value="Phosphoenolpyruvate Carboxykinase, domain 1"/>
    <property type="match status" value="1"/>
</dbReference>
<feature type="binding site" evidence="10">
    <location>
        <position position="311"/>
    </location>
    <ligand>
        <name>ATP</name>
        <dbReference type="ChEBI" id="CHEBI:30616"/>
    </ligand>
</feature>
<dbReference type="PANTHER" id="PTHR30031">
    <property type="entry name" value="PHOSPHOENOLPYRUVATE CARBOXYKINASE ATP"/>
    <property type="match status" value="1"/>
</dbReference>
<dbReference type="CDD" id="cd00484">
    <property type="entry name" value="PEPCK_ATP"/>
    <property type="match status" value="1"/>
</dbReference>
<dbReference type="Gene3D" id="2.170.8.10">
    <property type="entry name" value="Phosphoenolpyruvate Carboxykinase, domain 2"/>
    <property type="match status" value="1"/>
</dbReference>
<comment type="pathway">
    <text evidence="1 10">Carbohydrate biosynthesis; gluconeogenesis.</text>
</comment>
<keyword evidence="5 10" id="KW-0547">Nucleotide-binding</keyword>
<dbReference type="SUPFAM" id="SSF68923">
    <property type="entry name" value="PEP carboxykinase N-terminal domain"/>
    <property type="match status" value="1"/>
</dbReference>
<keyword evidence="10" id="KW-0464">Manganese</keyword>
<feature type="binding site" evidence="10">
    <location>
        <position position="209"/>
    </location>
    <ligand>
        <name>ATP</name>
        <dbReference type="ChEBI" id="CHEBI:30616"/>
    </ligand>
</feature>
<organism evidence="11 12">
    <name type="scientific">Anaerotalea alkaliphila</name>
    <dbReference type="NCBI Taxonomy" id="2662126"/>
    <lineage>
        <taxon>Bacteria</taxon>
        <taxon>Bacillati</taxon>
        <taxon>Bacillota</taxon>
        <taxon>Clostridia</taxon>
        <taxon>Eubacteriales</taxon>
        <taxon>Anaerotalea</taxon>
    </lineage>
</organism>
<dbReference type="SUPFAM" id="SSF53795">
    <property type="entry name" value="PEP carboxykinase-like"/>
    <property type="match status" value="1"/>
</dbReference>
<keyword evidence="10" id="KW-0479">Metal-binding</keyword>
<comment type="function">
    <text evidence="10">Involved in the gluconeogenesis. Catalyzes the conversion of oxaloacetate (OAA) to phosphoenolpyruvate (PEP) through direct phosphoryl transfer between the nucleoside triphosphate and OAA.</text>
</comment>
<dbReference type="UniPathway" id="UPA00138"/>
<evidence type="ECO:0000256" key="10">
    <source>
        <dbReference type="HAMAP-Rule" id="MF_00453"/>
    </source>
</evidence>